<protein>
    <submittedName>
        <fullName evidence="2">Uncharacterized protein</fullName>
    </submittedName>
</protein>
<dbReference type="EMBL" id="CM007383">
    <property type="protein sequence ID" value="ONK76257.1"/>
    <property type="molecule type" value="Genomic_DNA"/>
</dbReference>
<organism evidence="2 3">
    <name type="scientific">Asparagus officinalis</name>
    <name type="common">Garden asparagus</name>
    <dbReference type="NCBI Taxonomy" id="4686"/>
    <lineage>
        <taxon>Eukaryota</taxon>
        <taxon>Viridiplantae</taxon>
        <taxon>Streptophyta</taxon>
        <taxon>Embryophyta</taxon>
        <taxon>Tracheophyta</taxon>
        <taxon>Spermatophyta</taxon>
        <taxon>Magnoliopsida</taxon>
        <taxon>Liliopsida</taxon>
        <taxon>Asparagales</taxon>
        <taxon>Asparagaceae</taxon>
        <taxon>Asparagoideae</taxon>
        <taxon>Asparagus</taxon>
    </lineage>
</organism>
<proteinExistence type="predicted"/>
<evidence type="ECO:0000256" key="1">
    <source>
        <dbReference type="SAM" id="MobiDB-lite"/>
    </source>
</evidence>
<feature type="region of interest" description="Disordered" evidence="1">
    <location>
        <begin position="1"/>
        <end position="90"/>
    </location>
</feature>
<evidence type="ECO:0000313" key="2">
    <source>
        <dbReference type="EMBL" id="ONK76257.1"/>
    </source>
</evidence>
<dbReference type="AlphaFoldDB" id="A0A5P1FFS4"/>
<keyword evidence="3" id="KW-1185">Reference proteome</keyword>
<gene>
    <name evidence="2" type="ORF">A4U43_C03F25730</name>
</gene>
<name>A0A5P1FFS4_ASPOF</name>
<reference evidence="3" key="1">
    <citation type="journal article" date="2017" name="Nat. Commun.">
        <title>The asparagus genome sheds light on the origin and evolution of a young Y chromosome.</title>
        <authorList>
            <person name="Harkess A."/>
            <person name="Zhou J."/>
            <person name="Xu C."/>
            <person name="Bowers J.E."/>
            <person name="Van der Hulst R."/>
            <person name="Ayyampalayam S."/>
            <person name="Mercati F."/>
            <person name="Riccardi P."/>
            <person name="McKain M.R."/>
            <person name="Kakrana A."/>
            <person name="Tang H."/>
            <person name="Ray J."/>
            <person name="Groenendijk J."/>
            <person name="Arikit S."/>
            <person name="Mathioni S.M."/>
            <person name="Nakano M."/>
            <person name="Shan H."/>
            <person name="Telgmann-Rauber A."/>
            <person name="Kanno A."/>
            <person name="Yue Z."/>
            <person name="Chen H."/>
            <person name="Li W."/>
            <person name="Chen Y."/>
            <person name="Xu X."/>
            <person name="Zhang Y."/>
            <person name="Luo S."/>
            <person name="Chen H."/>
            <person name="Gao J."/>
            <person name="Mao Z."/>
            <person name="Pires J.C."/>
            <person name="Luo M."/>
            <person name="Kudrna D."/>
            <person name="Wing R.A."/>
            <person name="Meyers B.C."/>
            <person name="Yi K."/>
            <person name="Kong H."/>
            <person name="Lavrijsen P."/>
            <person name="Sunseri F."/>
            <person name="Falavigna A."/>
            <person name="Ye Y."/>
            <person name="Leebens-Mack J.H."/>
            <person name="Chen G."/>
        </authorList>
    </citation>
    <scope>NUCLEOTIDE SEQUENCE [LARGE SCALE GENOMIC DNA]</scope>
    <source>
        <strain evidence="3">cv. DH0086</strain>
    </source>
</reference>
<accession>A0A5P1FFS4</accession>
<feature type="compositionally biased region" description="Basic and acidic residues" evidence="1">
    <location>
        <begin position="1"/>
        <end position="19"/>
    </location>
</feature>
<feature type="compositionally biased region" description="Pro residues" evidence="1">
    <location>
        <begin position="35"/>
        <end position="57"/>
    </location>
</feature>
<dbReference type="Proteomes" id="UP000243459">
    <property type="component" value="Chromosome 3"/>
</dbReference>
<sequence>MHALRQDIHRKGMRQDTHRNKAVTRLHAYPLPQHGYPPPGQGYMPQGPPQYVHPPPQQQQQSNGPSFMQGWRSPSEPIAPLILSSHSLRY</sequence>
<evidence type="ECO:0000313" key="3">
    <source>
        <dbReference type="Proteomes" id="UP000243459"/>
    </source>
</evidence>
<dbReference type="Gramene" id="ONK76257">
    <property type="protein sequence ID" value="ONK76257"/>
    <property type="gene ID" value="A4U43_C03F25730"/>
</dbReference>